<dbReference type="Proteomes" id="UP000027361">
    <property type="component" value="Unassembled WGS sequence"/>
</dbReference>
<dbReference type="PANTHER" id="PTHR20661">
    <property type="entry name" value="PHOSPHATIDYLINOSITOL-GLYCAN BIOSYNTHESIS CLASS W PROTEIN"/>
    <property type="match status" value="1"/>
</dbReference>
<feature type="region of interest" description="Disordered" evidence="9">
    <location>
        <begin position="170"/>
        <end position="243"/>
    </location>
</feature>
<dbReference type="STRING" id="1037660.A0A066W9I0"/>
<keyword evidence="4 8" id="KW-0337">GPI-anchor biosynthesis</keyword>
<evidence type="ECO:0000256" key="4">
    <source>
        <dbReference type="ARBA" id="ARBA00022502"/>
    </source>
</evidence>
<comment type="subcellular location">
    <subcellularLocation>
        <location evidence="8">Endoplasmic reticulum membrane</location>
        <topology evidence="8">Multi-pass membrane protein</topology>
    </subcellularLocation>
    <subcellularLocation>
        <location evidence="1">Membrane</location>
        <topology evidence="1">Multi-pass membrane protein</topology>
    </subcellularLocation>
</comment>
<feature type="compositionally biased region" description="Low complexity" evidence="9">
    <location>
        <begin position="263"/>
        <end position="285"/>
    </location>
</feature>
<gene>
    <name evidence="10" type="ORF">K437DRAFT_78822</name>
</gene>
<evidence type="ECO:0000256" key="1">
    <source>
        <dbReference type="ARBA" id="ARBA00004141"/>
    </source>
</evidence>
<feature type="transmembrane region" description="Helical" evidence="8">
    <location>
        <begin position="28"/>
        <end position="47"/>
    </location>
</feature>
<keyword evidence="5 8" id="KW-0812">Transmembrane</keyword>
<feature type="compositionally biased region" description="Basic and acidic residues" evidence="9">
    <location>
        <begin position="198"/>
        <end position="209"/>
    </location>
</feature>
<dbReference type="Pfam" id="PF06423">
    <property type="entry name" value="GWT1"/>
    <property type="match status" value="1"/>
</dbReference>
<evidence type="ECO:0000256" key="3">
    <source>
        <dbReference type="ARBA" id="ARBA00007559"/>
    </source>
</evidence>
<keyword evidence="8" id="KW-0256">Endoplasmic reticulum</keyword>
<feature type="region of interest" description="Disordered" evidence="9">
    <location>
        <begin position="397"/>
        <end position="426"/>
    </location>
</feature>
<feature type="region of interest" description="Disordered" evidence="9">
    <location>
        <begin position="260"/>
        <end position="291"/>
    </location>
</feature>
<feature type="compositionally biased region" description="Basic residues" evidence="9">
    <location>
        <begin position="53"/>
        <end position="63"/>
    </location>
</feature>
<feature type="compositionally biased region" description="Polar residues" evidence="9">
    <location>
        <begin position="64"/>
        <end position="88"/>
    </location>
</feature>
<dbReference type="InParanoid" id="A0A066W9I0"/>
<accession>A0A066W9I0</accession>
<keyword evidence="8" id="KW-0012">Acyltransferase</keyword>
<comment type="pathway">
    <text evidence="2 8">Glycolipid biosynthesis; glycosylphosphatidylinositol-anchor biosynthesis.</text>
</comment>
<comment type="function">
    <text evidence="8">A acetyltransferase, which acetylates the inositol ring of phosphatidylinositol during biosynthesis of GPI-anchor.</text>
</comment>
<feature type="compositionally biased region" description="Basic and acidic residues" evidence="9">
    <location>
        <begin position="354"/>
        <end position="363"/>
    </location>
</feature>
<evidence type="ECO:0000256" key="5">
    <source>
        <dbReference type="ARBA" id="ARBA00022692"/>
    </source>
</evidence>
<dbReference type="GO" id="GO:0072659">
    <property type="term" value="P:protein localization to plasma membrane"/>
    <property type="evidence" value="ECO:0007669"/>
    <property type="project" value="TreeGrafter"/>
</dbReference>
<evidence type="ECO:0000313" key="10">
    <source>
        <dbReference type="EMBL" id="KDN49213.1"/>
    </source>
</evidence>
<dbReference type="PANTHER" id="PTHR20661:SF0">
    <property type="entry name" value="PHOSPHATIDYLINOSITOL-GLYCAN BIOSYNTHESIS CLASS W PROTEIN"/>
    <property type="match status" value="1"/>
</dbReference>
<comment type="similarity">
    <text evidence="3 8">Belongs to the PIGW family.</text>
</comment>
<keyword evidence="7 8" id="KW-0472">Membrane</keyword>
<sequence length="544" mass="58489">MEAPPSADATYKVQKEAFVSGLSGGSVLSINTVSLTAATTYLLWAVLKTRAPRRRSRRRRSPGKHTNINIGNIASCTNDPQQRSQSTLKAEDPREEVAWLAALKGLMDEDNVQGLTSRLVQFILLVLPLLLVTTVLAQYALSFNILIGSTSLWLLYTFPSLLDQDIWSSSPDQGSAKGDAKKDWRTKSFVSSDEEDGERINEQLPEGRARAPASYSQMRPSLQLHRPSPRADQGHIKGQRPYYQPESYLGVGGGVGASMLHMSAPGSGPSQAVSPSSSNGASPASPATPSPLSPISPFLPFFPTTPTYEGAYDGYVVPHGTPGQHQQQLPFRVSIDSAADAAYAAAHPPSTYRGPDHDGDGGHSHSRSTSSSARTVGRDRGMLRKLFISGGNSVGSTALEGKRGSGRSSYDWSRRGDSIDSQSGGARDRLSLLGARSSLDSAASSSESLTYDDVINGFKANRSVASGEVAGGCLGPDAPLRAASAEEVWYKAAKRKEFLTIYRAHMMLMTVICILAVDFKVFPREFAKCESWGTSLVSWRIKCL</sequence>
<dbReference type="GO" id="GO:0005789">
    <property type="term" value="C:endoplasmic reticulum membrane"/>
    <property type="evidence" value="ECO:0007669"/>
    <property type="project" value="UniProtKB-SubCell"/>
</dbReference>
<protein>
    <recommendedName>
        <fullName evidence="8">GPI-anchored wall transfer protein</fullName>
        <ecNumber evidence="8">2.3.-.-</ecNumber>
    </recommendedName>
</protein>
<evidence type="ECO:0000256" key="6">
    <source>
        <dbReference type="ARBA" id="ARBA00022989"/>
    </source>
</evidence>
<dbReference type="GeneID" id="25267819"/>
<dbReference type="AlphaFoldDB" id="A0A066W9I0"/>
<keyword evidence="6 8" id="KW-1133">Transmembrane helix</keyword>
<dbReference type="EC" id="2.3.-.-" evidence="8"/>
<evidence type="ECO:0000256" key="8">
    <source>
        <dbReference type="RuleBase" id="RU280819"/>
    </source>
</evidence>
<keyword evidence="8" id="KW-0808">Transferase</keyword>
<organism evidence="10 11">
    <name type="scientific">Tilletiaria anomala (strain ATCC 24038 / CBS 436.72 / UBC 951)</name>
    <dbReference type="NCBI Taxonomy" id="1037660"/>
    <lineage>
        <taxon>Eukaryota</taxon>
        <taxon>Fungi</taxon>
        <taxon>Dikarya</taxon>
        <taxon>Basidiomycota</taxon>
        <taxon>Ustilaginomycotina</taxon>
        <taxon>Exobasidiomycetes</taxon>
        <taxon>Georgefischeriales</taxon>
        <taxon>Tilletiariaceae</taxon>
        <taxon>Tilletiaria</taxon>
    </lineage>
</organism>
<evidence type="ECO:0000313" key="11">
    <source>
        <dbReference type="Proteomes" id="UP000027361"/>
    </source>
</evidence>
<dbReference type="UniPathway" id="UPA00196"/>
<keyword evidence="11" id="KW-1185">Reference proteome</keyword>
<comment type="caution">
    <text evidence="8">Lacks conserved residue(s) required for the propagation of feature annotation.</text>
</comment>
<feature type="transmembrane region" description="Helical" evidence="8">
    <location>
        <begin position="119"/>
        <end position="137"/>
    </location>
</feature>
<dbReference type="InterPro" id="IPR009447">
    <property type="entry name" value="PIGW/GWT1"/>
</dbReference>
<dbReference type="HOGENOM" id="CLU_500760_0_0_1"/>
<feature type="region of interest" description="Disordered" evidence="9">
    <location>
        <begin position="347"/>
        <end position="376"/>
    </location>
</feature>
<dbReference type="GO" id="GO:0006506">
    <property type="term" value="P:GPI anchor biosynthetic process"/>
    <property type="evidence" value="ECO:0007669"/>
    <property type="project" value="UniProtKB-UniPathway"/>
</dbReference>
<dbReference type="OrthoDB" id="3060546at2759"/>
<reference evidence="10 11" key="1">
    <citation type="submission" date="2014-05" db="EMBL/GenBank/DDBJ databases">
        <title>Draft genome sequence of a rare smut relative, Tilletiaria anomala UBC 951.</title>
        <authorList>
            <consortium name="DOE Joint Genome Institute"/>
            <person name="Toome M."/>
            <person name="Kuo A."/>
            <person name="Henrissat B."/>
            <person name="Lipzen A."/>
            <person name="Tritt A."/>
            <person name="Yoshinaga Y."/>
            <person name="Zane M."/>
            <person name="Barry K."/>
            <person name="Grigoriev I.V."/>
            <person name="Spatafora J.W."/>
            <person name="Aimea M.C."/>
        </authorList>
    </citation>
    <scope>NUCLEOTIDE SEQUENCE [LARGE SCALE GENOMIC DNA]</scope>
    <source>
        <strain evidence="10 11">UBC 951</strain>
    </source>
</reference>
<name>A0A066W9I0_TILAU</name>
<evidence type="ECO:0000256" key="9">
    <source>
        <dbReference type="SAM" id="MobiDB-lite"/>
    </source>
</evidence>
<comment type="caution">
    <text evidence="10">The sequence shown here is derived from an EMBL/GenBank/DDBJ whole genome shotgun (WGS) entry which is preliminary data.</text>
</comment>
<evidence type="ECO:0000256" key="7">
    <source>
        <dbReference type="ARBA" id="ARBA00023136"/>
    </source>
</evidence>
<evidence type="ECO:0000256" key="2">
    <source>
        <dbReference type="ARBA" id="ARBA00004687"/>
    </source>
</evidence>
<proteinExistence type="inferred from homology"/>
<dbReference type="EMBL" id="JMSN01000022">
    <property type="protein sequence ID" value="KDN49213.1"/>
    <property type="molecule type" value="Genomic_DNA"/>
</dbReference>
<dbReference type="GO" id="GO:0032216">
    <property type="term" value="F:glucosaminyl-phosphatidylinositol O-acyltransferase activity"/>
    <property type="evidence" value="ECO:0007669"/>
    <property type="project" value="TreeGrafter"/>
</dbReference>
<dbReference type="RefSeq" id="XP_013244296.1">
    <property type="nucleotide sequence ID" value="XM_013388842.1"/>
</dbReference>
<feature type="region of interest" description="Disordered" evidence="9">
    <location>
        <begin position="53"/>
        <end position="91"/>
    </location>
</feature>